<evidence type="ECO:0000259" key="15">
    <source>
        <dbReference type="PROSITE" id="PS51384"/>
    </source>
</evidence>
<dbReference type="Gene3D" id="2.40.30.10">
    <property type="entry name" value="Translation factors"/>
    <property type="match status" value="1"/>
</dbReference>
<dbReference type="PANTHER" id="PTHR19384:SF109">
    <property type="entry name" value="SULFITE REDUCTASE [NADPH] FLAVOPROTEIN COMPONENT"/>
    <property type="match status" value="1"/>
</dbReference>
<dbReference type="SUPFAM" id="SSF52343">
    <property type="entry name" value="Ferredoxin reductase-like, C-terminal NADP-linked domain"/>
    <property type="match status" value="1"/>
</dbReference>
<dbReference type="PANTHER" id="PTHR19384">
    <property type="entry name" value="NITRIC OXIDE SYNTHASE-RELATED"/>
    <property type="match status" value="1"/>
</dbReference>
<evidence type="ECO:0000313" key="16">
    <source>
        <dbReference type="EMBL" id="SPO37099.1"/>
    </source>
</evidence>
<dbReference type="InterPro" id="IPR001433">
    <property type="entry name" value="OxRdtase_FAD/NAD-bd"/>
</dbReference>
<keyword evidence="9" id="KW-0521">NADP</keyword>
<keyword evidence="8" id="KW-0274">FAD</keyword>
<dbReference type="Gene3D" id="3.40.50.970">
    <property type="match status" value="1"/>
</dbReference>
<dbReference type="Gene3D" id="3.40.920.10">
    <property type="entry name" value="Pyruvate-ferredoxin oxidoreductase, PFOR, domain III"/>
    <property type="match status" value="1"/>
</dbReference>
<keyword evidence="7" id="KW-0288">FMN</keyword>
<comment type="cofactor">
    <cofactor evidence="1">
        <name>FMN</name>
        <dbReference type="ChEBI" id="CHEBI:58210"/>
    </cofactor>
</comment>
<dbReference type="EMBL" id="OOIP01000006">
    <property type="protein sequence ID" value="SPO37099.1"/>
    <property type="molecule type" value="Genomic_DNA"/>
</dbReference>
<evidence type="ECO:0000256" key="4">
    <source>
        <dbReference type="ARBA" id="ARBA00012604"/>
    </source>
</evidence>
<dbReference type="GO" id="GO:0004783">
    <property type="term" value="F:sulfite reductase (NADPH) activity"/>
    <property type="evidence" value="ECO:0007669"/>
    <property type="project" value="UniProtKB-EC"/>
</dbReference>
<dbReference type="PRINTS" id="PR00371">
    <property type="entry name" value="FPNCR"/>
</dbReference>
<dbReference type="GO" id="GO:0050660">
    <property type="term" value="F:flavin adenine dinucleotide binding"/>
    <property type="evidence" value="ECO:0007669"/>
    <property type="project" value="TreeGrafter"/>
</dbReference>
<dbReference type="Pfam" id="PF00175">
    <property type="entry name" value="NAD_binding_1"/>
    <property type="match status" value="1"/>
</dbReference>
<dbReference type="InterPro" id="IPR017938">
    <property type="entry name" value="Riboflavin_synthase-like_b-brl"/>
</dbReference>
<evidence type="ECO:0000256" key="1">
    <source>
        <dbReference type="ARBA" id="ARBA00001917"/>
    </source>
</evidence>
<evidence type="ECO:0000256" key="3">
    <source>
        <dbReference type="ARBA" id="ARBA00004774"/>
    </source>
</evidence>
<feature type="region of interest" description="Disordered" evidence="14">
    <location>
        <begin position="118"/>
        <end position="150"/>
    </location>
</feature>
<dbReference type="Proteomes" id="UP000323386">
    <property type="component" value="Unassembled WGS sequence"/>
</dbReference>
<dbReference type="InterPro" id="IPR023173">
    <property type="entry name" value="NADPH_Cyt_P450_Rdtase_alpha"/>
</dbReference>
<evidence type="ECO:0000256" key="12">
    <source>
        <dbReference type="ARBA" id="ARBA00052219"/>
    </source>
</evidence>
<dbReference type="Gene3D" id="1.20.990.10">
    <property type="entry name" value="NADPH-cytochrome p450 Reductase, Chain A, domain 3"/>
    <property type="match status" value="1"/>
</dbReference>
<comment type="function">
    <text evidence="13">This enzyme catalyzes the 6-electron reduction of sulfite to sulfide. This is one of several activities required for the biosynthesis of L-cysteine from sulfate.</text>
</comment>
<evidence type="ECO:0000256" key="2">
    <source>
        <dbReference type="ARBA" id="ARBA00001974"/>
    </source>
</evidence>
<dbReference type="FunFam" id="1.20.990.10:FF:000010">
    <property type="entry name" value="Sulfite reductase [NADPH] flavoprotein component"/>
    <property type="match status" value="1"/>
</dbReference>
<comment type="pathway">
    <text evidence="3">Sulfur metabolism; hydrogen sulfide biosynthesis; hydrogen sulfide from sulfite (NADPH route): step 1/1.</text>
</comment>
<feature type="region of interest" description="Disordered" evidence="14">
    <location>
        <begin position="65"/>
        <end position="89"/>
    </location>
</feature>
<evidence type="ECO:0000256" key="14">
    <source>
        <dbReference type="SAM" id="MobiDB-lite"/>
    </source>
</evidence>
<dbReference type="Gene3D" id="3.40.50.80">
    <property type="entry name" value="Nucleotide-binding domain of ferredoxin-NADP reductase (FNR) module"/>
    <property type="match status" value="1"/>
</dbReference>
<dbReference type="InterPro" id="IPR001709">
    <property type="entry name" value="Flavoprot_Pyr_Nucl_cyt_Rdtase"/>
</dbReference>
<protein>
    <recommendedName>
        <fullName evidence="4">assimilatory sulfite reductase (NADPH)</fullName>
        <ecNumber evidence="4">1.8.1.2</ecNumber>
    </recommendedName>
</protein>
<sequence length="1321" mass="140082">MAATHQSLYQSAAIFAGGLAIGAGAFALSRNAFAPAHKPTKAIKRKLSDAANAATNKAKAAAIAPAANDDKAAASPAPVAPASNNDKQAKETLDAAAAALEAAPGRVDPPLAQVLDAVDQKGPGPVQPAKPQAEGNVAPSGPDATAGGQKLKGLVNEQPKLDAEPEPSPLNRVSHLDTRADLSLVSGPSADELAKHAAAQAWLTGIPSPNTTSTGVIDAIAYANSTAVFSYESEANGGFGAHSEAQAAEALDKGWTQGRPKVFKMQTRSGAGNAIVGYLSGAKKGSSSSGPTRVVTALTNAAGFVAMAPTLAALDDVATDAGKIVLQVSAASQSTDDDLAIKNDYAAVLAATAALGDAFEVVFSSTRQEAVDSAQYAYQSAKNVVHVFDGAFAGREVGLLSVPQKGAAVAAPEHFHYTGPAKATAVLVVPNGSHSQSARAVLVTLPPAVRHNIGVLSVKVVRPWSDAELRKAIPETVQSLHVLEEIPSGSTSGLVYEDVMGSLFSDAFLGAGSAPRNVFSVALEAGQNLVAAEWFELLKTVAASPAAPVKLGDVFDAATQQPDLLALSGASLVTFIDSESSATTHLASLAARTFRDRGSATDLRARLLSRHDNFEASGLVRSDLILTGRPESASDAPIELVGDDNSSKVLVVSDPAVTLKSLAPFQSLVRGGTVIVNVPGWDAAELESKLRAEDKKVLADKGARLLLVDAAAVVEQLNTKTANARGGKAKAGDDVVPKEIAAAVLLVAFLRTQLDLGGDALAAFVTRILGTAPVGVDGVAGLVQATEAAVERFAFSNAEWANAEPLEGESASAPRPTHIRYNGFTRSADAALAGVEVAPSRNTWALPAWQQLFSEAYETDTSAIRPDLPEKTWVIEVTENRRLTPVDYDRNVFHMELSTKGTDLRYEVGEALGVHGWNDDDEVADFIRWAGFDADEVVSVPSLAKPAKFETRTVFQVLQQNLDIFGKPPKRFYEALSKIATNRDEARWLRFISSAEGSATFKKYSEVETLTYADVLRMFPSARLPLDLLLTEVEPIKPRHYSIASAQAAVGESVHLLVVTVDWKTPSGSPRYGQCTRYLSKLKPGAKVTVSLKPSVMKLPPIDSQPIIMAGLGTGAAPFRAFIQARAVKRAQGIDVGPLVYYFGSRYRSAEYLYGEELEAYLQDGVLSHVGLAFSRDTSKKVYIQHKIQQDGEMLTNYLAPEIEALKKLGGSAEVAIRDGALDDHVDEGKKGYFFVCGPTWPVPDIHEAIVSAFVERGWTQERAEQRIEELKEEERGGVGDDIFDAWRRRPAVAIRIRWKSRTAWFRCSLHRILVALVDAP</sequence>
<proteinExistence type="predicted"/>
<evidence type="ECO:0000256" key="6">
    <source>
        <dbReference type="ARBA" id="ARBA00022630"/>
    </source>
</evidence>
<dbReference type="InterPro" id="IPR017927">
    <property type="entry name" value="FAD-bd_FR_type"/>
</dbReference>
<dbReference type="EC" id="1.8.1.2" evidence="4"/>
<evidence type="ECO:0000256" key="11">
    <source>
        <dbReference type="ARBA" id="ARBA00023002"/>
    </source>
</evidence>
<keyword evidence="10" id="KW-0249">Electron transport</keyword>
<comment type="catalytic activity">
    <reaction evidence="12">
        <text>hydrogen sulfide + 3 NADP(+) + 3 H2O = sulfite + 3 NADPH + 4 H(+)</text>
        <dbReference type="Rhea" id="RHEA:13801"/>
        <dbReference type="ChEBI" id="CHEBI:15377"/>
        <dbReference type="ChEBI" id="CHEBI:15378"/>
        <dbReference type="ChEBI" id="CHEBI:17359"/>
        <dbReference type="ChEBI" id="CHEBI:29919"/>
        <dbReference type="ChEBI" id="CHEBI:57783"/>
        <dbReference type="ChEBI" id="CHEBI:58349"/>
        <dbReference type="EC" id="1.8.1.2"/>
    </reaction>
</comment>
<keyword evidence="17" id="KW-1185">Reference proteome</keyword>
<reference evidence="16 17" key="1">
    <citation type="submission" date="2018-03" db="EMBL/GenBank/DDBJ databases">
        <authorList>
            <person name="Guldener U."/>
        </authorList>
    </citation>
    <scope>NUCLEOTIDE SEQUENCE [LARGE SCALE GENOMIC DNA]</scope>
    <source>
        <strain evidence="16 17">DAOM196992</strain>
    </source>
</reference>
<dbReference type="PROSITE" id="PS51384">
    <property type="entry name" value="FAD_FR"/>
    <property type="match status" value="1"/>
</dbReference>
<dbReference type="InterPro" id="IPR009014">
    <property type="entry name" value="Transketo_C/PFOR_II"/>
</dbReference>
<evidence type="ECO:0000256" key="9">
    <source>
        <dbReference type="ARBA" id="ARBA00022857"/>
    </source>
</evidence>
<dbReference type="CDD" id="cd06207">
    <property type="entry name" value="CyPoR_like"/>
    <property type="match status" value="1"/>
</dbReference>
<keyword evidence="6" id="KW-0285">Flavoprotein</keyword>
<dbReference type="InterPro" id="IPR003097">
    <property type="entry name" value="CysJ-like_FAD-binding"/>
</dbReference>
<dbReference type="SUPFAM" id="SSF63380">
    <property type="entry name" value="Riboflavin synthase domain-like"/>
    <property type="match status" value="1"/>
</dbReference>
<dbReference type="SUPFAM" id="SSF52922">
    <property type="entry name" value="TK C-terminal domain-like"/>
    <property type="match status" value="1"/>
</dbReference>
<evidence type="ECO:0000256" key="13">
    <source>
        <dbReference type="ARBA" id="ARBA00059320"/>
    </source>
</evidence>
<feature type="domain" description="FAD-binding FR-type" evidence="15">
    <location>
        <begin position="870"/>
        <end position="1101"/>
    </location>
</feature>
<comment type="cofactor">
    <cofactor evidence="2">
        <name>FAD</name>
        <dbReference type="ChEBI" id="CHEBI:57692"/>
    </cofactor>
</comment>
<dbReference type="OrthoDB" id="1856718at2759"/>
<evidence type="ECO:0000256" key="5">
    <source>
        <dbReference type="ARBA" id="ARBA00022448"/>
    </source>
</evidence>
<organism evidence="16 17">
    <name type="scientific">Pseudozyma flocculosa</name>
    <dbReference type="NCBI Taxonomy" id="84751"/>
    <lineage>
        <taxon>Eukaryota</taxon>
        <taxon>Fungi</taxon>
        <taxon>Dikarya</taxon>
        <taxon>Basidiomycota</taxon>
        <taxon>Ustilaginomycotina</taxon>
        <taxon>Ustilaginomycetes</taxon>
        <taxon>Ustilaginales</taxon>
        <taxon>Ustilaginaceae</taxon>
        <taxon>Pseudozyma</taxon>
    </lineage>
</organism>
<keyword evidence="5" id="KW-0813">Transport</keyword>
<dbReference type="InterPro" id="IPR002869">
    <property type="entry name" value="Pyrv_flavodox_OxRed_cen"/>
</dbReference>
<dbReference type="Pfam" id="PF00667">
    <property type="entry name" value="FAD_binding_1"/>
    <property type="match status" value="1"/>
</dbReference>
<evidence type="ECO:0000256" key="10">
    <source>
        <dbReference type="ARBA" id="ARBA00022982"/>
    </source>
</evidence>
<dbReference type="InterPro" id="IPR039261">
    <property type="entry name" value="FNR_nucleotide-bd"/>
</dbReference>
<dbReference type="GO" id="GO:0005829">
    <property type="term" value="C:cytosol"/>
    <property type="evidence" value="ECO:0007669"/>
    <property type="project" value="TreeGrafter"/>
</dbReference>
<evidence type="ECO:0000313" key="17">
    <source>
        <dbReference type="Proteomes" id="UP000323386"/>
    </source>
</evidence>
<feature type="compositionally biased region" description="Low complexity" evidence="14">
    <location>
        <begin position="65"/>
        <end position="83"/>
    </location>
</feature>
<accession>A0A5C3F0W8</accession>
<evidence type="ECO:0000256" key="8">
    <source>
        <dbReference type="ARBA" id="ARBA00022827"/>
    </source>
</evidence>
<evidence type="ECO:0000256" key="7">
    <source>
        <dbReference type="ARBA" id="ARBA00022643"/>
    </source>
</evidence>
<dbReference type="GO" id="GO:0010181">
    <property type="term" value="F:FMN binding"/>
    <property type="evidence" value="ECO:0007669"/>
    <property type="project" value="TreeGrafter"/>
</dbReference>
<name>A0A5C3F0W8_9BASI</name>
<keyword evidence="11" id="KW-0560">Oxidoreductase</keyword>
<dbReference type="SUPFAM" id="SSF53323">
    <property type="entry name" value="Pyruvate-ferredoxin oxidoreductase, PFOR, domain III"/>
    <property type="match status" value="1"/>
</dbReference>
<gene>
    <name evidence="16" type="ORF">PSFLO_02571</name>
</gene>